<dbReference type="AlphaFoldDB" id="A0A1B0Z1K3"/>
<feature type="coiled-coil region" evidence="1">
    <location>
        <begin position="92"/>
        <end position="119"/>
    </location>
</feature>
<accession>A0A1B0Z1K3</accession>
<keyword evidence="2" id="KW-0812">Transmembrane</keyword>
<evidence type="ECO:0000313" key="3">
    <source>
        <dbReference type="EMBL" id="ANO58069.1"/>
    </source>
</evidence>
<evidence type="ECO:0000256" key="2">
    <source>
        <dbReference type="SAM" id="Phobius"/>
    </source>
</evidence>
<keyword evidence="2" id="KW-1133">Transmembrane helix</keyword>
<organism evidence="3">
    <name type="scientific">uncultured Alphaproteobacteria bacterium</name>
    <dbReference type="NCBI Taxonomy" id="91750"/>
    <lineage>
        <taxon>Bacteria</taxon>
        <taxon>Pseudomonadati</taxon>
        <taxon>Pseudomonadota</taxon>
        <taxon>Alphaproteobacteria</taxon>
        <taxon>environmental samples</taxon>
    </lineage>
</organism>
<sequence>MKINSDTNVSLPVRNLIALIFIICTGLYGFFQVQERLNILETSKQLMEADLLKKADQTPKNLEMYMLIEHNAGQLEKHQEELDQNVHTKVLLIEAEKKILKLEKDVEDLKNKFRKANGSNY</sequence>
<proteinExistence type="predicted"/>
<feature type="transmembrane region" description="Helical" evidence="2">
    <location>
        <begin position="12"/>
        <end position="31"/>
    </location>
</feature>
<name>A0A1B0Z1K3_9PROT</name>
<keyword evidence="1" id="KW-0175">Coiled coil</keyword>
<keyword evidence="2" id="KW-0472">Membrane</keyword>
<dbReference type="EMBL" id="KT997797">
    <property type="protein sequence ID" value="ANO58069.1"/>
    <property type="molecule type" value="Genomic_DNA"/>
</dbReference>
<reference evidence="3" key="1">
    <citation type="submission" date="2015-11" db="EMBL/GenBank/DDBJ databases">
        <title>Genomes of Abundant and Widespread Viruses from the Deep Ocean.</title>
        <authorList>
            <person name="Mizuno C.M."/>
            <person name="Ghai R."/>
            <person name="Saghai A."/>
            <person name="Lopez-Garcia P."/>
            <person name="Rodriguez-Valera F."/>
        </authorList>
    </citation>
    <scope>NUCLEOTIDE SEQUENCE</scope>
</reference>
<evidence type="ECO:0000256" key="1">
    <source>
        <dbReference type="SAM" id="Coils"/>
    </source>
</evidence>
<protein>
    <submittedName>
        <fullName evidence="3">Fibrinogen-like coiled coil protein</fullName>
    </submittedName>
</protein>